<evidence type="ECO:0000256" key="1">
    <source>
        <dbReference type="ARBA" id="ARBA00022729"/>
    </source>
</evidence>
<dbReference type="Gene3D" id="1.20.140.40">
    <property type="entry name" value="Invertase/pectin methylesterase inhibitor family protein"/>
    <property type="match status" value="1"/>
</dbReference>
<dbReference type="OrthoDB" id="1915198at2759"/>
<dbReference type="Proteomes" id="UP000027138">
    <property type="component" value="Unassembled WGS sequence"/>
</dbReference>
<dbReference type="CDD" id="cd15795">
    <property type="entry name" value="PMEI-Pla_a_1_like"/>
    <property type="match status" value="1"/>
</dbReference>
<comment type="similarity">
    <text evidence="3">Belongs to the PMEI family.</text>
</comment>
<keyword evidence="1 4" id="KW-0732">Signal</keyword>
<keyword evidence="2" id="KW-1015">Disulfide bond</keyword>
<dbReference type="PANTHER" id="PTHR35357:SF17">
    <property type="entry name" value="PECTINESTERASE INHIBITOR 12"/>
    <property type="match status" value="1"/>
</dbReference>
<dbReference type="InterPro" id="IPR006501">
    <property type="entry name" value="Pectinesterase_inhib_dom"/>
</dbReference>
<dbReference type="GO" id="GO:0004857">
    <property type="term" value="F:enzyme inhibitor activity"/>
    <property type="evidence" value="ECO:0007669"/>
    <property type="project" value="InterPro"/>
</dbReference>
<dbReference type="SMART" id="SM00856">
    <property type="entry name" value="PMEI"/>
    <property type="match status" value="1"/>
</dbReference>
<dbReference type="STRING" id="180498.A0A067JYE4"/>
<gene>
    <name evidence="6" type="ORF">JCGZ_14678</name>
</gene>
<feature type="signal peptide" evidence="4">
    <location>
        <begin position="1"/>
        <end position="21"/>
    </location>
</feature>
<evidence type="ECO:0000259" key="5">
    <source>
        <dbReference type="SMART" id="SM00856"/>
    </source>
</evidence>
<feature type="domain" description="Pectinesterase inhibitor" evidence="5">
    <location>
        <begin position="20"/>
        <end position="171"/>
    </location>
</feature>
<evidence type="ECO:0000256" key="2">
    <source>
        <dbReference type="ARBA" id="ARBA00023157"/>
    </source>
</evidence>
<dbReference type="InterPro" id="IPR034088">
    <property type="entry name" value="Pla_a_1-like"/>
</dbReference>
<dbReference type="EMBL" id="KK914782">
    <property type="protein sequence ID" value="KDP28907.1"/>
    <property type="molecule type" value="Genomic_DNA"/>
</dbReference>
<reference evidence="6 7" key="1">
    <citation type="journal article" date="2014" name="PLoS ONE">
        <title>Global Analysis of Gene Expression Profiles in Physic Nut (Jatropha curcas L.) Seedlings Exposed to Salt Stress.</title>
        <authorList>
            <person name="Zhang L."/>
            <person name="Zhang C."/>
            <person name="Wu P."/>
            <person name="Chen Y."/>
            <person name="Li M."/>
            <person name="Jiang H."/>
            <person name="Wu G."/>
        </authorList>
    </citation>
    <scope>NUCLEOTIDE SEQUENCE [LARGE SCALE GENOMIC DNA]</scope>
    <source>
        <strain evidence="7">cv. GZQX0401</strain>
        <tissue evidence="6">Young leaves</tissue>
    </source>
</reference>
<evidence type="ECO:0000313" key="7">
    <source>
        <dbReference type="Proteomes" id="UP000027138"/>
    </source>
</evidence>
<protein>
    <recommendedName>
        <fullName evidence="5">Pectinesterase inhibitor domain-containing protein</fullName>
    </recommendedName>
</protein>
<dbReference type="NCBIfam" id="TIGR01614">
    <property type="entry name" value="PME_inhib"/>
    <property type="match status" value="1"/>
</dbReference>
<evidence type="ECO:0000313" key="6">
    <source>
        <dbReference type="EMBL" id="KDP28907.1"/>
    </source>
</evidence>
<dbReference type="PANTHER" id="PTHR35357">
    <property type="entry name" value="OS02G0537100 PROTEIN"/>
    <property type="match status" value="1"/>
</dbReference>
<keyword evidence="7" id="KW-1185">Reference proteome</keyword>
<dbReference type="SUPFAM" id="SSF101148">
    <property type="entry name" value="Plant invertase/pectin methylesterase inhibitor"/>
    <property type="match status" value="1"/>
</dbReference>
<dbReference type="InterPro" id="IPR035513">
    <property type="entry name" value="Invertase/methylesterase_inhib"/>
</dbReference>
<proteinExistence type="inferred from homology"/>
<dbReference type="Pfam" id="PF04043">
    <property type="entry name" value="PMEI"/>
    <property type="match status" value="1"/>
</dbReference>
<feature type="chain" id="PRO_5001639072" description="Pectinesterase inhibitor domain-containing protein" evidence="4">
    <location>
        <begin position="22"/>
        <end position="176"/>
    </location>
</feature>
<dbReference type="FunFam" id="1.20.140.40:FF:000002">
    <property type="entry name" value="Putative invertase inhibitor"/>
    <property type="match status" value="1"/>
</dbReference>
<name>A0A067JYE4_JATCU</name>
<dbReference type="GO" id="GO:0005576">
    <property type="term" value="C:extracellular region"/>
    <property type="evidence" value="ECO:0007669"/>
    <property type="project" value="UniProtKB-ARBA"/>
</dbReference>
<sequence>MNSRLSYLSALLLFTFHGLTATNLIQETCKKCAQRDPNIGYKFCVSSLEASPESRCANLGELGIISIKLTRRNITSTRHYVKELLKNKRLDPNIRPCLNDCLDLYSDAIPTLKQAIQDYKSKHYEDANIEVSSVIDASTTCEQGFKERAVTSPLTGRNNDALQLSAIALSIINMLH</sequence>
<organism evidence="6 7">
    <name type="scientific">Jatropha curcas</name>
    <name type="common">Barbados nut</name>
    <dbReference type="NCBI Taxonomy" id="180498"/>
    <lineage>
        <taxon>Eukaryota</taxon>
        <taxon>Viridiplantae</taxon>
        <taxon>Streptophyta</taxon>
        <taxon>Embryophyta</taxon>
        <taxon>Tracheophyta</taxon>
        <taxon>Spermatophyta</taxon>
        <taxon>Magnoliopsida</taxon>
        <taxon>eudicotyledons</taxon>
        <taxon>Gunneridae</taxon>
        <taxon>Pentapetalae</taxon>
        <taxon>rosids</taxon>
        <taxon>fabids</taxon>
        <taxon>Malpighiales</taxon>
        <taxon>Euphorbiaceae</taxon>
        <taxon>Crotonoideae</taxon>
        <taxon>Jatropheae</taxon>
        <taxon>Jatropha</taxon>
    </lineage>
</organism>
<evidence type="ECO:0000256" key="3">
    <source>
        <dbReference type="ARBA" id="ARBA00038471"/>
    </source>
</evidence>
<evidence type="ECO:0000256" key="4">
    <source>
        <dbReference type="SAM" id="SignalP"/>
    </source>
</evidence>
<dbReference type="AlphaFoldDB" id="A0A067JYE4"/>
<dbReference type="KEGG" id="jcu:105643265"/>
<accession>A0A067JYE4</accession>